<keyword evidence="5 7" id="KW-0067">ATP-binding</keyword>
<dbReference type="InterPro" id="IPR003439">
    <property type="entry name" value="ABC_transporter-like_ATP-bd"/>
</dbReference>
<feature type="domain" description="ABC transporter" evidence="6">
    <location>
        <begin position="10"/>
        <end position="259"/>
    </location>
</feature>
<dbReference type="NCBIfam" id="NF008453">
    <property type="entry name" value="PRK11308.1"/>
    <property type="match status" value="2"/>
</dbReference>
<evidence type="ECO:0000256" key="2">
    <source>
        <dbReference type="ARBA" id="ARBA00005417"/>
    </source>
</evidence>
<dbReference type="Pfam" id="PF00005">
    <property type="entry name" value="ABC_tran"/>
    <property type="match status" value="2"/>
</dbReference>
<dbReference type="Gene3D" id="3.40.50.300">
    <property type="entry name" value="P-loop containing nucleotide triphosphate hydrolases"/>
    <property type="match status" value="2"/>
</dbReference>
<protein>
    <submittedName>
        <fullName evidence="7">ABC transporter ATP-binding protein</fullName>
    </submittedName>
</protein>
<dbReference type="GO" id="GO:0005886">
    <property type="term" value="C:plasma membrane"/>
    <property type="evidence" value="ECO:0007669"/>
    <property type="project" value="UniProtKB-SubCell"/>
</dbReference>
<dbReference type="InterPro" id="IPR017871">
    <property type="entry name" value="ABC_transporter-like_CS"/>
</dbReference>
<keyword evidence="3" id="KW-0813">Transport</keyword>
<dbReference type="PANTHER" id="PTHR43776">
    <property type="entry name" value="TRANSPORT ATP-BINDING PROTEIN"/>
    <property type="match status" value="1"/>
</dbReference>
<comment type="subcellular location">
    <subcellularLocation>
        <location evidence="1">Cell inner membrane</location>
        <topology evidence="1">Peripheral membrane protein</topology>
    </subcellularLocation>
</comment>
<gene>
    <name evidence="7" type="ORF">EJ913_04340</name>
</gene>
<dbReference type="FunFam" id="3.40.50.300:FF:000016">
    <property type="entry name" value="Oligopeptide ABC transporter ATP-binding component"/>
    <property type="match status" value="2"/>
</dbReference>
<evidence type="ECO:0000256" key="5">
    <source>
        <dbReference type="ARBA" id="ARBA00022840"/>
    </source>
</evidence>
<dbReference type="SMART" id="SM00382">
    <property type="entry name" value="AAA"/>
    <property type="match status" value="2"/>
</dbReference>
<dbReference type="PROSITE" id="PS50893">
    <property type="entry name" value="ABC_TRANSPORTER_2"/>
    <property type="match status" value="2"/>
</dbReference>
<accession>A0A433JDV8</accession>
<evidence type="ECO:0000313" key="7">
    <source>
        <dbReference type="EMBL" id="RUQ75088.1"/>
    </source>
</evidence>
<dbReference type="GO" id="GO:0015833">
    <property type="term" value="P:peptide transport"/>
    <property type="evidence" value="ECO:0007669"/>
    <property type="project" value="InterPro"/>
</dbReference>
<dbReference type="InterPro" id="IPR003593">
    <property type="entry name" value="AAA+_ATPase"/>
</dbReference>
<dbReference type="OrthoDB" id="9802264at2"/>
<dbReference type="CDD" id="cd03257">
    <property type="entry name" value="ABC_NikE_OppD_transporters"/>
    <property type="match status" value="2"/>
</dbReference>
<sequence>MSQNPDLLSVRGLQVEFRSAHGAMKAVKGVSFDISKGETVALVGESGSGKSVTALSILQLLPYPMAHHPAGSIRFGDTELIRAEERTLRGVRGNRIAMIFQEPMTSLNPLHSIERQINETLFLHKGLSRAAARARTLELLRLVGLPDPEKRLTAYPHELSGGQRQRVMIAMALANEPDLLIADEPTTALDVTIQAQILQLLKDLQQRFGMALLLITHDLGVVRKMADRVCVMNQGEIVEQAKVADLFVRPQHPYTRKLLSAEPRGNPLTPPDNAAEVMAADRLKVHFPIKKGLMRRTVDHVRAVDGVSVTVRQGHTVGVVGESGSGKTTLGLALLRLHASEGAIRFDGTDIQGWQAKRLRPLRRQMQVVFQDPYGSLSPRLSVGQIIGEGLGIHDLGDRADRDAQVAKALEEVGLDPSSRHRYPHEFSGGQRQRIAIARALVLKPKFVVLDEPTSALDMSVQAQIVDLLRDIQARHNLAYLFISHDLRVVRALSSHVMVMKDGKVVEQGPTQRIFEEPREAYTRALLAAALNLEAMTSPEVRT</sequence>
<organism evidence="7 8">
    <name type="scientific">Azospirillum doebereinerae</name>
    <dbReference type="NCBI Taxonomy" id="92933"/>
    <lineage>
        <taxon>Bacteria</taxon>
        <taxon>Pseudomonadati</taxon>
        <taxon>Pseudomonadota</taxon>
        <taxon>Alphaproteobacteria</taxon>
        <taxon>Rhodospirillales</taxon>
        <taxon>Azospirillaceae</taxon>
        <taxon>Azospirillum</taxon>
    </lineage>
</organism>
<proteinExistence type="inferred from homology"/>
<dbReference type="AlphaFoldDB" id="A0A433JDV8"/>
<dbReference type="Pfam" id="PF08352">
    <property type="entry name" value="oligo_HPY"/>
    <property type="match status" value="2"/>
</dbReference>
<comment type="similarity">
    <text evidence="2">Belongs to the ABC transporter superfamily.</text>
</comment>
<dbReference type="NCBIfam" id="NF007739">
    <property type="entry name" value="PRK10419.1"/>
    <property type="match status" value="2"/>
</dbReference>
<dbReference type="InterPro" id="IPR013563">
    <property type="entry name" value="Oligopep_ABC_C"/>
</dbReference>
<dbReference type="EMBL" id="RZIJ01000002">
    <property type="protein sequence ID" value="RUQ75088.1"/>
    <property type="molecule type" value="Genomic_DNA"/>
</dbReference>
<reference evidence="7 8" key="1">
    <citation type="submission" date="2018-12" db="EMBL/GenBank/DDBJ databases">
        <authorList>
            <person name="Yang Y."/>
        </authorList>
    </citation>
    <scope>NUCLEOTIDE SEQUENCE [LARGE SCALE GENOMIC DNA]</scope>
    <source>
        <strain evidence="7 8">GSF71</strain>
    </source>
</reference>
<evidence type="ECO:0000259" key="6">
    <source>
        <dbReference type="PROSITE" id="PS50893"/>
    </source>
</evidence>
<dbReference type="InterPro" id="IPR027417">
    <property type="entry name" value="P-loop_NTPase"/>
</dbReference>
<dbReference type="RefSeq" id="WP_126995129.1">
    <property type="nucleotide sequence ID" value="NZ_JBNPXW010000002.1"/>
</dbReference>
<dbReference type="SUPFAM" id="SSF52540">
    <property type="entry name" value="P-loop containing nucleoside triphosphate hydrolases"/>
    <property type="match status" value="2"/>
</dbReference>
<evidence type="ECO:0000256" key="3">
    <source>
        <dbReference type="ARBA" id="ARBA00022448"/>
    </source>
</evidence>
<dbReference type="Proteomes" id="UP000280346">
    <property type="component" value="Unassembled WGS sequence"/>
</dbReference>
<dbReference type="GO" id="GO:0016887">
    <property type="term" value="F:ATP hydrolysis activity"/>
    <property type="evidence" value="ECO:0007669"/>
    <property type="project" value="InterPro"/>
</dbReference>
<evidence type="ECO:0000256" key="4">
    <source>
        <dbReference type="ARBA" id="ARBA00022741"/>
    </source>
</evidence>
<keyword evidence="8" id="KW-1185">Reference proteome</keyword>
<keyword evidence="4" id="KW-0547">Nucleotide-binding</keyword>
<dbReference type="PANTHER" id="PTHR43776:SF7">
    <property type="entry name" value="D,D-DIPEPTIDE TRANSPORT ATP-BINDING PROTEIN DDPF-RELATED"/>
    <property type="match status" value="1"/>
</dbReference>
<evidence type="ECO:0000256" key="1">
    <source>
        <dbReference type="ARBA" id="ARBA00004417"/>
    </source>
</evidence>
<dbReference type="InterPro" id="IPR050319">
    <property type="entry name" value="ABC_transp_ATP-bind"/>
</dbReference>
<dbReference type="GO" id="GO:0005524">
    <property type="term" value="F:ATP binding"/>
    <property type="evidence" value="ECO:0007669"/>
    <property type="project" value="UniProtKB-KW"/>
</dbReference>
<name>A0A433JDV8_9PROT</name>
<dbReference type="PROSITE" id="PS00211">
    <property type="entry name" value="ABC_TRANSPORTER_1"/>
    <property type="match status" value="2"/>
</dbReference>
<evidence type="ECO:0000313" key="8">
    <source>
        <dbReference type="Proteomes" id="UP000280346"/>
    </source>
</evidence>
<feature type="domain" description="ABC transporter" evidence="6">
    <location>
        <begin position="289"/>
        <end position="527"/>
    </location>
</feature>
<comment type="caution">
    <text evidence="7">The sequence shown here is derived from an EMBL/GenBank/DDBJ whole genome shotgun (WGS) entry which is preliminary data.</text>
</comment>
<dbReference type="GO" id="GO:0055085">
    <property type="term" value="P:transmembrane transport"/>
    <property type="evidence" value="ECO:0007669"/>
    <property type="project" value="UniProtKB-ARBA"/>
</dbReference>